<dbReference type="SUPFAM" id="SSF46785">
    <property type="entry name" value="Winged helix' DNA-binding domain"/>
    <property type="match status" value="1"/>
</dbReference>
<reference evidence="2 3" key="1">
    <citation type="journal article" date="2014" name="Int. J. Syst. Evol. Microbiol.">
        <title>Complete genome sequence of Corynebacterium casei LMG S-19264T (=DSM 44701T), isolated from a smear-ripened cheese.</title>
        <authorList>
            <consortium name="US DOE Joint Genome Institute (JGI-PGF)"/>
            <person name="Walter F."/>
            <person name="Albersmeier A."/>
            <person name="Kalinowski J."/>
            <person name="Ruckert C."/>
        </authorList>
    </citation>
    <scope>NUCLEOTIDE SEQUENCE [LARGE SCALE GENOMIC DNA]</scope>
    <source>
        <strain evidence="2 3">CGMCC 1.9161</strain>
    </source>
</reference>
<dbReference type="GO" id="GO:0003700">
    <property type="term" value="F:DNA-binding transcription factor activity"/>
    <property type="evidence" value="ECO:0007669"/>
    <property type="project" value="TreeGrafter"/>
</dbReference>
<name>A0A917Q4J2_9HYPH</name>
<keyword evidence="3" id="KW-1185">Reference proteome</keyword>
<accession>A0A917Q4J2</accession>
<dbReference type="PANTHER" id="PTHR33221">
    <property type="entry name" value="WINGED HELIX-TURN-HELIX TRANSCRIPTIONAL REGULATOR, RRF2 FAMILY"/>
    <property type="match status" value="1"/>
</dbReference>
<dbReference type="InterPro" id="IPR000944">
    <property type="entry name" value="Tscrpt_reg_Rrf2"/>
</dbReference>
<dbReference type="PANTHER" id="PTHR33221:SF4">
    <property type="entry name" value="HTH-TYPE TRANSCRIPTIONAL REPRESSOR NSRR"/>
    <property type="match status" value="1"/>
</dbReference>
<dbReference type="PROSITE" id="PS51197">
    <property type="entry name" value="HTH_RRF2_2"/>
    <property type="match status" value="1"/>
</dbReference>
<dbReference type="InterPro" id="IPR036388">
    <property type="entry name" value="WH-like_DNA-bd_sf"/>
</dbReference>
<dbReference type="Proteomes" id="UP000600449">
    <property type="component" value="Unassembled WGS sequence"/>
</dbReference>
<dbReference type="GO" id="GO:0003677">
    <property type="term" value="F:DNA binding"/>
    <property type="evidence" value="ECO:0007669"/>
    <property type="project" value="UniProtKB-KW"/>
</dbReference>
<dbReference type="GO" id="GO:0005829">
    <property type="term" value="C:cytosol"/>
    <property type="evidence" value="ECO:0007669"/>
    <property type="project" value="TreeGrafter"/>
</dbReference>
<dbReference type="Gene3D" id="1.10.10.10">
    <property type="entry name" value="Winged helix-like DNA-binding domain superfamily/Winged helix DNA-binding domain"/>
    <property type="match status" value="1"/>
</dbReference>
<protein>
    <submittedName>
        <fullName evidence="2">DNA-binding protein</fullName>
    </submittedName>
</protein>
<comment type="caution">
    <text evidence="2">The sequence shown here is derived from an EMBL/GenBank/DDBJ whole genome shotgun (WGS) entry which is preliminary data.</text>
</comment>
<proteinExistence type="predicted"/>
<dbReference type="NCBIfam" id="TIGR00738">
    <property type="entry name" value="rrf2_super"/>
    <property type="match status" value="1"/>
</dbReference>
<dbReference type="AlphaFoldDB" id="A0A917Q4J2"/>
<organism evidence="2 3">
    <name type="scientific">Salinarimonas ramus</name>
    <dbReference type="NCBI Taxonomy" id="690164"/>
    <lineage>
        <taxon>Bacteria</taxon>
        <taxon>Pseudomonadati</taxon>
        <taxon>Pseudomonadota</taxon>
        <taxon>Alphaproteobacteria</taxon>
        <taxon>Hyphomicrobiales</taxon>
        <taxon>Salinarimonadaceae</taxon>
        <taxon>Salinarimonas</taxon>
    </lineage>
</organism>
<gene>
    <name evidence="2" type="ORF">GCM10011322_04310</name>
</gene>
<evidence type="ECO:0000313" key="2">
    <source>
        <dbReference type="EMBL" id="GGK20766.1"/>
    </source>
</evidence>
<sequence length="151" mass="16113">MKLTVHTDYALRVLMTLAVLDERIVTIEELARRHRISENHLRKVAQTLIRMGLVAGVRGRAGGLRLAVDPAGLRMGGVVRALEEDMSLVECLGEGPAGCALAGACRLTGALARALEAFLAELDRITLADLAGLRPAMRARLGIEGPGRSPL</sequence>
<evidence type="ECO:0000256" key="1">
    <source>
        <dbReference type="ARBA" id="ARBA00023125"/>
    </source>
</evidence>
<evidence type="ECO:0000313" key="3">
    <source>
        <dbReference type="Proteomes" id="UP000600449"/>
    </source>
</evidence>
<dbReference type="RefSeq" id="WP_188909020.1">
    <property type="nucleotide sequence ID" value="NZ_BMMF01000001.1"/>
</dbReference>
<keyword evidence="1 2" id="KW-0238">DNA-binding</keyword>
<dbReference type="EMBL" id="BMMF01000001">
    <property type="protein sequence ID" value="GGK20766.1"/>
    <property type="molecule type" value="Genomic_DNA"/>
</dbReference>
<dbReference type="InterPro" id="IPR036390">
    <property type="entry name" value="WH_DNA-bd_sf"/>
</dbReference>
<dbReference type="Pfam" id="PF02082">
    <property type="entry name" value="Rrf2"/>
    <property type="match status" value="1"/>
</dbReference>